<protein>
    <submittedName>
        <fullName evidence="1">Uncharacterized protein</fullName>
    </submittedName>
</protein>
<gene>
    <name evidence="1" type="ORF">TSOC_004238</name>
</gene>
<reference evidence="1 2" key="1">
    <citation type="journal article" date="2017" name="Mol. Biol. Evol.">
        <title>The 4-celled Tetrabaena socialis nuclear genome reveals the essential components for genetic control of cell number at the origin of multicellularity in the volvocine lineage.</title>
        <authorList>
            <person name="Featherston J."/>
            <person name="Arakaki Y."/>
            <person name="Hanschen E.R."/>
            <person name="Ferris P.J."/>
            <person name="Michod R.E."/>
            <person name="Olson B.J.S.C."/>
            <person name="Nozaki H."/>
            <person name="Durand P.M."/>
        </authorList>
    </citation>
    <scope>NUCLEOTIDE SEQUENCE [LARGE SCALE GENOMIC DNA]</scope>
    <source>
        <strain evidence="1 2">NIES-571</strain>
    </source>
</reference>
<organism evidence="1 2">
    <name type="scientific">Tetrabaena socialis</name>
    <dbReference type="NCBI Taxonomy" id="47790"/>
    <lineage>
        <taxon>Eukaryota</taxon>
        <taxon>Viridiplantae</taxon>
        <taxon>Chlorophyta</taxon>
        <taxon>core chlorophytes</taxon>
        <taxon>Chlorophyceae</taxon>
        <taxon>CS clade</taxon>
        <taxon>Chlamydomonadales</taxon>
        <taxon>Tetrabaenaceae</taxon>
        <taxon>Tetrabaena</taxon>
    </lineage>
</organism>
<name>A0A2J8A9J8_9CHLO</name>
<dbReference type="Proteomes" id="UP000236333">
    <property type="component" value="Unassembled WGS sequence"/>
</dbReference>
<comment type="caution">
    <text evidence="1">The sequence shown here is derived from an EMBL/GenBank/DDBJ whole genome shotgun (WGS) entry which is preliminary data.</text>
</comment>
<evidence type="ECO:0000313" key="1">
    <source>
        <dbReference type="EMBL" id="PNH09196.1"/>
    </source>
</evidence>
<dbReference type="AlphaFoldDB" id="A0A2J8A9J8"/>
<sequence>MDHAHSDPEGAPLMSPAAPGLFSLRDVGAWCRAAGLATITRHPYSTPRVIYAAFHRDRPDLGLYVGHTSLALMARIQSHTQKTAQELRKGLRVPWFHRALLATGLSKVIFFPLDRIPALAGQQGRAVTDCYEAHEMLWLHRLRTFPPLHGTGLNTVYECNFMAMDPDLRLPDMIRAAPPRFGGPPARRRWFAYHCAHRRLHFLEGRFEDNGGNLPDDVVTQYAPRVLHSLYAHAVFYPPFELGLTSDFVSWFIRAAQHHLVAAQVGKPKSGKPDFNEYLWLPHAARQYIPLGALYSLLRSPDLLRTLPDGTSFVPRIFWTKALPLHTAFSNYASFARNTTLVELMAIINAPTCACAAAPAGCRHQATQHVMTTSPYELLPGGR</sequence>
<keyword evidence="2" id="KW-1185">Reference proteome</keyword>
<dbReference type="EMBL" id="PGGS01000100">
    <property type="protein sequence ID" value="PNH09196.1"/>
    <property type="molecule type" value="Genomic_DNA"/>
</dbReference>
<evidence type="ECO:0000313" key="2">
    <source>
        <dbReference type="Proteomes" id="UP000236333"/>
    </source>
</evidence>
<proteinExistence type="predicted"/>
<accession>A0A2J8A9J8</accession>